<sequence>MSLDFTTFRVTLISVFFFTFTEHIDANNYKEKKTGKTDHRSSPSCRHRRTPSRRAAAGFFRTNPSHLSQKGRVTRVQASQRKSKYVHDWETRPTPSPTQFQ</sequence>
<evidence type="ECO:0000256" key="1">
    <source>
        <dbReference type="SAM" id="MobiDB-lite"/>
    </source>
</evidence>
<organism evidence="2 3">
    <name type="scientific">miniopterid betaherpesvirus 1</name>
    <dbReference type="NCBI Taxonomy" id="3070189"/>
    <lineage>
        <taxon>Viruses</taxon>
        <taxon>Duplodnaviria</taxon>
        <taxon>Heunggongvirae</taxon>
        <taxon>Peploviricota</taxon>
        <taxon>Herviviricetes</taxon>
        <taxon>Herpesvirales</taxon>
        <taxon>Orthoherpesviridae</taxon>
        <taxon>Betaherpesvirinae</taxon>
        <taxon>Quwivirus</taxon>
        <taxon>Quwivirus miniopteridbeta1</taxon>
    </lineage>
</organism>
<dbReference type="EMBL" id="JQ805139">
    <property type="protein sequence ID" value="AFK83900.1"/>
    <property type="molecule type" value="Genomic_DNA"/>
</dbReference>
<dbReference type="Proteomes" id="UP000103899">
    <property type="component" value="Segment"/>
</dbReference>
<protein>
    <submittedName>
        <fullName evidence="2">B68</fullName>
    </submittedName>
</protein>
<evidence type="ECO:0000313" key="2">
    <source>
        <dbReference type="EMBL" id="AFK83900.1"/>
    </source>
</evidence>
<accession>I3VQ56</accession>
<dbReference type="RefSeq" id="YP_010797088.1">
    <property type="nucleotide sequence ID" value="NC_076129.1"/>
</dbReference>
<feature type="compositionally biased region" description="Basic and acidic residues" evidence="1">
    <location>
        <begin position="31"/>
        <end position="41"/>
    </location>
</feature>
<reference evidence="2 3" key="1">
    <citation type="journal article" date="2012" name="J. Virol.">
        <title>A Novel Bat Herpesvirus Encodes Homologues of Major Histocompatibility Complex Classes I and II, C-Type Lectin, and a Unique Family of Immune-Related Genes.</title>
        <authorList>
            <person name="Zhang H."/>
            <person name="Todd S."/>
            <person name="Tachedjian M."/>
            <person name="Barr J.A."/>
            <person name="Luo M."/>
            <person name="Yu M."/>
            <person name="Marsh G.A."/>
            <person name="Crameri G."/>
            <person name="Wang L.F."/>
        </authorList>
    </citation>
    <scope>NUCLEOTIDE SEQUENCE [LARGE SCALE GENOMIC DNA]</scope>
    <source>
        <strain evidence="2">B7D8</strain>
    </source>
</reference>
<dbReference type="GeneID" id="80534791"/>
<dbReference type="KEGG" id="vg:80534791"/>
<proteinExistence type="predicted"/>
<feature type="region of interest" description="Disordered" evidence="1">
    <location>
        <begin position="31"/>
        <end position="101"/>
    </location>
</feature>
<evidence type="ECO:0000313" key="3">
    <source>
        <dbReference type="Proteomes" id="UP000103899"/>
    </source>
</evidence>
<name>I3VQ56_9BETA</name>
<keyword evidence="3" id="KW-1185">Reference proteome</keyword>